<organism evidence="2 3">
    <name type="scientific">Lithospermum erythrorhizon</name>
    <name type="common">Purple gromwell</name>
    <name type="synonym">Lithospermum officinale var. erythrorhizon</name>
    <dbReference type="NCBI Taxonomy" id="34254"/>
    <lineage>
        <taxon>Eukaryota</taxon>
        <taxon>Viridiplantae</taxon>
        <taxon>Streptophyta</taxon>
        <taxon>Embryophyta</taxon>
        <taxon>Tracheophyta</taxon>
        <taxon>Spermatophyta</taxon>
        <taxon>Magnoliopsida</taxon>
        <taxon>eudicotyledons</taxon>
        <taxon>Gunneridae</taxon>
        <taxon>Pentapetalae</taxon>
        <taxon>asterids</taxon>
        <taxon>lamiids</taxon>
        <taxon>Boraginales</taxon>
        <taxon>Boraginaceae</taxon>
        <taxon>Boraginoideae</taxon>
        <taxon>Lithospermeae</taxon>
        <taxon>Lithospermum</taxon>
    </lineage>
</organism>
<evidence type="ECO:0000313" key="3">
    <source>
        <dbReference type="Proteomes" id="UP001454036"/>
    </source>
</evidence>
<proteinExistence type="predicted"/>
<feature type="region of interest" description="Disordered" evidence="1">
    <location>
        <begin position="53"/>
        <end position="73"/>
    </location>
</feature>
<dbReference type="AlphaFoldDB" id="A0AAV3RH42"/>
<dbReference type="EMBL" id="BAABME010009092">
    <property type="protein sequence ID" value="GAA0174470.1"/>
    <property type="molecule type" value="Genomic_DNA"/>
</dbReference>
<gene>
    <name evidence="2" type="ORF">LIER_27855</name>
</gene>
<protein>
    <recommendedName>
        <fullName evidence="4">Secreted protein</fullName>
    </recommendedName>
</protein>
<sequence length="73" mass="8233">MYIVWVLYSVLQGHMSSRVQTVPRDFRHLVIRLVYAFAVPGHFECSFTTTTIGESEGVASGPKEDDSVEQEMP</sequence>
<name>A0AAV3RH42_LITER</name>
<comment type="caution">
    <text evidence="2">The sequence shown here is derived from an EMBL/GenBank/DDBJ whole genome shotgun (WGS) entry which is preliminary data.</text>
</comment>
<keyword evidence="3" id="KW-1185">Reference proteome</keyword>
<evidence type="ECO:0008006" key="4">
    <source>
        <dbReference type="Google" id="ProtNLM"/>
    </source>
</evidence>
<evidence type="ECO:0000256" key="1">
    <source>
        <dbReference type="SAM" id="MobiDB-lite"/>
    </source>
</evidence>
<accession>A0AAV3RH42</accession>
<dbReference type="Proteomes" id="UP001454036">
    <property type="component" value="Unassembled WGS sequence"/>
</dbReference>
<evidence type="ECO:0000313" key="2">
    <source>
        <dbReference type="EMBL" id="GAA0174470.1"/>
    </source>
</evidence>
<reference evidence="2 3" key="1">
    <citation type="submission" date="2024-01" db="EMBL/GenBank/DDBJ databases">
        <title>The complete chloroplast genome sequence of Lithospermum erythrorhizon: insights into the phylogenetic relationship among Boraginaceae species and the maternal lineages of purple gromwells.</title>
        <authorList>
            <person name="Okada T."/>
            <person name="Watanabe K."/>
        </authorList>
    </citation>
    <scope>NUCLEOTIDE SEQUENCE [LARGE SCALE GENOMIC DNA]</scope>
</reference>